<evidence type="ECO:0000313" key="2">
    <source>
        <dbReference type="Proteomes" id="UP001295740"/>
    </source>
</evidence>
<dbReference type="EMBL" id="CAUWAG010000010">
    <property type="protein sequence ID" value="CAJ2507086.1"/>
    <property type="molecule type" value="Genomic_DNA"/>
</dbReference>
<proteinExistence type="predicted"/>
<comment type="caution">
    <text evidence="1">The sequence shown here is derived from an EMBL/GenBank/DDBJ whole genome shotgun (WGS) entry which is preliminary data.</text>
</comment>
<dbReference type="Proteomes" id="UP001295740">
    <property type="component" value="Unassembled WGS sequence"/>
</dbReference>
<name>A0AAI8VLE3_9PEZI</name>
<sequence length="72" mass="7399">MVRANSSPDDIITASIATNCGFASNVWAEVASHIVAGSTGDKVPFWATRGTSGTNLLAVASIEADNSPPHRS</sequence>
<evidence type="ECO:0000313" key="1">
    <source>
        <dbReference type="EMBL" id="CAJ2507086.1"/>
    </source>
</evidence>
<keyword evidence="2" id="KW-1185">Reference proteome</keyword>
<protein>
    <submittedName>
        <fullName evidence="1">Uu.00g082720.m01.CDS01</fullName>
    </submittedName>
</protein>
<dbReference type="AlphaFoldDB" id="A0AAI8VLE3"/>
<accession>A0AAI8VLE3</accession>
<reference evidence="1" key="1">
    <citation type="submission" date="2023-10" db="EMBL/GenBank/DDBJ databases">
        <authorList>
            <person name="Hackl T."/>
        </authorList>
    </citation>
    <scope>NUCLEOTIDE SEQUENCE</scope>
</reference>
<organism evidence="1 2">
    <name type="scientific">Anthostomella pinea</name>
    <dbReference type="NCBI Taxonomy" id="933095"/>
    <lineage>
        <taxon>Eukaryota</taxon>
        <taxon>Fungi</taxon>
        <taxon>Dikarya</taxon>
        <taxon>Ascomycota</taxon>
        <taxon>Pezizomycotina</taxon>
        <taxon>Sordariomycetes</taxon>
        <taxon>Xylariomycetidae</taxon>
        <taxon>Xylariales</taxon>
        <taxon>Xylariaceae</taxon>
        <taxon>Anthostomella</taxon>
    </lineage>
</organism>
<gene>
    <name evidence="1" type="ORF">KHLLAP_LOCUS7554</name>
</gene>